<gene>
    <name evidence="3" type="ORF">HHU12_19330</name>
</gene>
<dbReference type="InterPro" id="IPR008979">
    <property type="entry name" value="Galactose-bd-like_sf"/>
</dbReference>
<dbReference type="Pfam" id="PF08305">
    <property type="entry name" value="NPCBM"/>
    <property type="match status" value="2"/>
</dbReference>
<dbReference type="RefSeq" id="WP_169658382.1">
    <property type="nucleotide sequence ID" value="NZ_JABANE010000056.1"/>
</dbReference>
<accession>A0A7X9XAX5</accession>
<dbReference type="InterPro" id="IPR013222">
    <property type="entry name" value="Glyco_hyd_98_carb-bd"/>
</dbReference>
<dbReference type="EMBL" id="JABANE010000056">
    <property type="protein sequence ID" value="NME70136.1"/>
    <property type="molecule type" value="Genomic_DNA"/>
</dbReference>
<dbReference type="SUPFAM" id="SSF49785">
    <property type="entry name" value="Galactose-binding domain-like"/>
    <property type="match status" value="2"/>
</dbReference>
<keyword evidence="1" id="KW-0732">Signal</keyword>
<feature type="signal peptide" evidence="1">
    <location>
        <begin position="1"/>
        <end position="28"/>
    </location>
</feature>
<sequence length="352" mass="38220">MKSIIVKSIQSLVLLLTLSVSLSSNLLANDGASNKGKVFLTKEMASAKESYWRVMNDKSVSGAKLMIKGKSFEKGLGVHADSKITFDVTPDYKLFHVVPGADDAHHGTIEMKIMVDDKEVYNSGKINSERQKSPESVTVDLAGVKKLTLVVEQAEDDKGGDHADWADAYFITDPEAVAAANKAIAEKEAAANAVANAAAKARVLNNNKIKVKEKKKVYVSKSLMSSNKSYWKVNENQSVSGAKIQIKGKTFARGLGVHANSRISFSVKPDYKYFHVVPGADDAHTGTVLMKILIDGQEVYNSGKINRESQPSPQSVMIDLKDAQKVTLVVEEADGDKGGDHADWADAYFVNK</sequence>
<dbReference type="AlphaFoldDB" id="A0A7X9XAX5"/>
<protein>
    <recommendedName>
        <fullName evidence="2">Glycosyl hydrolase family 98 putative carbohydrate-binding module domain-containing protein</fullName>
    </recommendedName>
</protein>
<keyword evidence="4" id="KW-1185">Reference proteome</keyword>
<comment type="caution">
    <text evidence="3">The sequence shown here is derived from an EMBL/GenBank/DDBJ whole genome shotgun (WGS) entry which is preliminary data.</text>
</comment>
<dbReference type="Gene3D" id="2.60.120.1060">
    <property type="entry name" value="NPCBM/NEW2 domain"/>
    <property type="match status" value="2"/>
</dbReference>
<evidence type="ECO:0000313" key="4">
    <source>
        <dbReference type="Proteomes" id="UP000576082"/>
    </source>
</evidence>
<organism evidence="3 4">
    <name type="scientific">Flammeovirga aprica JL-4</name>
    <dbReference type="NCBI Taxonomy" id="694437"/>
    <lineage>
        <taxon>Bacteria</taxon>
        <taxon>Pseudomonadati</taxon>
        <taxon>Bacteroidota</taxon>
        <taxon>Cytophagia</taxon>
        <taxon>Cytophagales</taxon>
        <taxon>Flammeovirgaceae</taxon>
        <taxon>Flammeovirga</taxon>
    </lineage>
</organism>
<evidence type="ECO:0000313" key="3">
    <source>
        <dbReference type="EMBL" id="NME70136.1"/>
    </source>
</evidence>
<reference evidence="3 4" key="1">
    <citation type="submission" date="2020-04" db="EMBL/GenBank/DDBJ databases">
        <title>Flammeovirga sp. SR4, a novel species isolated from seawater.</title>
        <authorList>
            <person name="Wang X."/>
        </authorList>
    </citation>
    <scope>NUCLEOTIDE SEQUENCE [LARGE SCALE GENOMIC DNA]</scope>
    <source>
        <strain evidence="3 4">ATCC 23126</strain>
    </source>
</reference>
<name>A0A7X9XAX5_9BACT</name>
<dbReference type="InterPro" id="IPR038637">
    <property type="entry name" value="NPCBM_sf"/>
</dbReference>
<feature type="chain" id="PRO_5031447850" description="Glycosyl hydrolase family 98 putative carbohydrate-binding module domain-containing protein" evidence="1">
    <location>
        <begin position="29"/>
        <end position="352"/>
    </location>
</feature>
<feature type="domain" description="Glycosyl hydrolase family 98 putative carbohydrate-binding module" evidence="2">
    <location>
        <begin position="34"/>
        <end position="172"/>
    </location>
</feature>
<evidence type="ECO:0000256" key="1">
    <source>
        <dbReference type="SAM" id="SignalP"/>
    </source>
</evidence>
<proteinExistence type="predicted"/>
<feature type="domain" description="Glycosyl hydrolase family 98 putative carbohydrate-binding module" evidence="2">
    <location>
        <begin position="213"/>
        <end position="351"/>
    </location>
</feature>
<dbReference type="Proteomes" id="UP000576082">
    <property type="component" value="Unassembled WGS sequence"/>
</dbReference>
<evidence type="ECO:0000259" key="2">
    <source>
        <dbReference type="SMART" id="SM00776"/>
    </source>
</evidence>
<dbReference type="SMART" id="SM00776">
    <property type="entry name" value="NPCBM"/>
    <property type="match status" value="2"/>
</dbReference>